<organism evidence="1 2">
    <name type="scientific">Aspergillus tanneri</name>
    <dbReference type="NCBI Taxonomy" id="1220188"/>
    <lineage>
        <taxon>Eukaryota</taxon>
        <taxon>Fungi</taxon>
        <taxon>Dikarya</taxon>
        <taxon>Ascomycota</taxon>
        <taxon>Pezizomycotina</taxon>
        <taxon>Eurotiomycetes</taxon>
        <taxon>Eurotiomycetidae</taxon>
        <taxon>Eurotiales</taxon>
        <taxon>Aspergillaceae</taxon>
        <taxon>Aspergillus</taxon>
        <taxon>Aspergillus subgen. Circumdati</taxon>
    </lineage>
</organism>
<dbReference type="GeneID" id="54332405"/>
<protein>
    <submittedName>
        <fullName evidence="1">Uncharacterized protein</fullName>
    </submittedName>
</protein>
<evidence type="ECO:0000313" key="2">
    <source>
        <dbReference type="Proteomes" id="UP000324241"/>
    </source>
</evidence>
<proteinExistence type="predicted"/>
<evidence type="ECO:0000313" key="1">
    <source>
        <dbReference type="EMBL" id="KAA8642942.1"/>
    </source>
</evidence>
<gene>
    <name evidence="1" type="ORF">ATNIH1004_009703</name>
</gene>
<name>A0A5M9M7C7_9EURO</name>
<accession>A0A5M9M7C7</accession>
<dbReference type="AlphaFoldDB" id="A0A5M9M7C7"/>
<reference evidence="1 2" key="1">
    <citation type="submission" date="2019-08" db="EMBL/GenBank/DDBJ databases">
        <title>The genome sequence of a newly discovered highly antifungal drug resistant Aspergillus species, Aspergillus tanneri NIH 1004.</title>
        <authorList>
            <person name="Mounaud S."/>
            <person name="Singh I."/>
            <person name="Joardar V."/>
            <person name="Pakala S."/>
            <person name="Pakala S."/>
            <person name="Venepally P."/>
            <person name="Chung J.K."/>
            <person name="Losada L."/>
            <person name="Nierman W.C."/>
        </authorList>
    </citation>
    <scope>NUCLEOTIDE SEQUENCE [LARGE SCALE GENOMIC DNA]</scope>
    <source>
        <strain evidence="1 2">NIH1004</strain>
    </source>
</reference>
<dbReference type="VEuPathDB" id="FungiDB:EYZ11_001069"/>
<dbReference type="Proteomes" id="UP000324241">
    <property type="component" value="Unassembled WGS sequence"/>
</dbReference>
<dbReference type="EMBL" id="QUQM01000005">
    <property type="protein sequence ID" value="KAA8642942.1"/>
    <property type="molecule type" value="Genomic_DNA"/>
</dbReference>
<sequence length="85" mass="9724">MSLDLIQGLRDRLMREVENEQRRVLDDGLQIRIGNHIRGPVVAELRMVSRLLGELDLLFEYPHANLFLEDIGKFVGVFSGDLCDS</sequence>
<comment type="caution">
    <text evidence="1">The sequence shown here is derived from an EMBL/GenBank/DDBJ whole genome shotgun (WGS) entry which is preliminary data.</text>
</comment>
<dbReference type="RefSeq" id="XP_033422304.1">
    <property type="nucleotide sequence ID" value="XM_033574286.1"/>
</dbReference>